<keyword evidence="1" id="KW-1133">Transmembrane helix</keyword>
<dbReference type="EMBL" id="LDJG01000023">
    <property type="protein sequence ID" value="KRG55505.1"/>
    <property type="molecule type" value="Genomic_DNA"/>
</dbReference>
<evidence type="ECO:0000256" key="1">
    <source>
        <dbReference type="SAM" id="Phobius"/>
    </source>
</evidence>
<evidence type="ECO:0000313" key="2">
    <source>
        <dbReference type="EMBL" id="KRG55505.1"/>
    </source>
</evidence>
<keyword evidence="3" id="KW-1185">Reference proteome</keyword>
<keyword evidence="1" id="KW-0812">Transmembrane</keyword>
<evidence type="ECO:0000313" key="3">
    <source>
        <dbReference type="Proteomes" id="UP000050902"/>
    </source>
</evidence>
<dbReference type="Proteomes" id="UP000050902">
    <property type="component" value="Unassembled WGS sequence"/>
</dbReference>
<comment type="caution">
    <text evidence="2">The sequence shown here is derived from an EMBL/GenBank/DDBJ whole genome shotgun (WGS) entry which is preliminary data.</text>
</comment>
<sequence length="99" mass="10817">MPFVEALKEACFVVFPIYAVLRVLACAFGWRRLQGLGTLGIMVGCVLGAALAAQMGMALLSRSLVMGLMVGVFHYLFDLLERKAQRRDQGRRARPTGTG</sequence>
<reference evidence="2 3" key="1">
    <citation type="submission" date="2015-05" db="EMBL/GenBank/DDBJ databases">
        <title>Genome sequencing and analysis of members of genus Stenotrophomonas.</title>
        <authorList>
            <person name="Patil P.P."/>
            <person name="Midha S."/>
            <person name="Patil P.B."/>
        </authorList>
    </citation>
    <scope>NUCLEOTIDE SEQUENCE [LARGE SCALE GENOMIC DNA]</scope>
    <source>
        <strain evidence="2 3">DSM 12575</strain>
    </source>
</reference>
<feature type="transmembrane region" description="Helical" evidence="1">
    <location>
        <begin position="12"/>
        <end position="30"/>
    </location>
</feature>
<keyword evidence="1" id="KW-0472">Membrane</keyword>
<feature type="transmembrane region" description="Helical" evidence="1">
    <location>
        <begin position="59"/>
        <end position="77"/>
    </location>
</feature>
<proteinExistence type="predicted"/>
<accession>A0ABR5NHA2</accession>
<gene>
    <name evidence="2" type="ORF">ABB22_14155</name>
</gene>
<organism evidence="2 3">
    <name type="scientific">Stenotrophomonas nitritireducens</name>
    <dbReference type="NCBI Taxonomy" id="83617"/>
    <lineage>
        <taxon>Bacteria</taxon>
        <taxon>Pseudomonadati</taxon>
        <taxon>Pseudomonadota</taxon>
        <taxon>Gammaproteobacteria</taxon>
        <taxon>Lysobacterales</taxon>
        <taxon>Lysobacteraceae</taxon>
        <taxon>Stenotrophomonas</taxon>
    </lineage>
</organism>
<name>A0ABR5NHA2_9GAMM</name>
<protein>
    <submittedName>
        <fullName evidence="2">Uncharacterized protein</fullName>
    </submittedName>
</protein>
<feature type="transmembrane region" description="Helical" evidence="1">
    <location>
        <begin position="35"/>
        <end position="53"/>
    </location>
</feature>
<dbReference type="RefSeq" id="WP_055769839.1">
    <property type="nucleotide sequence ID" value="NZ_LDJG01000023.1"/>
</dbReference>